<protein>
    <recommendedName>
        <fullName evidence="9">RING-type domain-containing protein</fullName>
    </recommendedName>
</protein>
<dbReference type="InterPro" id="IPR001841">
    <property type="entry name" value="Znf_RING"/>
</dbReference>
<feature type="region of interest" description="Disordered" evidence="8">
    <location>
        <begin position="194"/>
        <end position="243"/>
    </location>
</feature>
<feature type="repeat" description="WD" evidence="7">
    <location>
        <begin position="844"/>
        <end position="889"/>
    </location>
</feature>
<evidence type="ECO:0000256" key="6">
    <source>
        <dbReference type="PROSITE-ProRule" id="PRU00175"/>
    </source>
</evidence>
<dbReference type="PRINTS" id="PR00320">
    <property type="entry name" value="GPROTEINBRPT"/>
</dbReference>
<dbReference type="InterPro" id="IPR036322">
    <property type="entry name" value="WD40_repeat_dom_sf"/>
</dbReference>
<feature type="region of interest" description="Disordered" evidence="8">
    <location>
        <begin position="1"/>
        <end position="20"/>
    </location>
</feature>
<evidence type="ECO:0000259" key="9">
    <source>
        <dbReference type="PROSITE" id="PS50089"/>
    </source>
</evidence>
<dbReference type="Proteomes" id="UP000232323">
    <property type="component" value="Unassembled WGS sequence"/>
</dbReference>
<feature type="repeat" description="WD" evidence="7">
    <location>
        <begin position="933"/>
        <end position="964"/>
    </location>
</feature>
<dbReference type="Pfam" id="PF13923">
    <property type="entry name" value="zf-C3HC4_2"/>
    <property type="match status" value="1"/>
</dbReference>
<dbReference type="PROSITE" id="PS50089">
    <property type="entry name" value="ZF_RING_2"/>
    <property type="match status" value="1"/>
</dbReference>
<evidence type="ECO:0000256" key="8">
    <source>
        <dbReference type="SAM" id="MobiDB-lite"/>
    </source>
</evidence>
<evidence type="ECO:0000256" key="4">
    <source>
        <dbReference type="ARBA" id="ARBA00022771"/>
    </source>
</evidence>
<dbReference type="GO" id="GO:0043161">
    <property type="term" value="P:proteasome-mediated ubiquitin-dependent protein catabolic process"/>
    <property type="evidence" value="ECO:0007669"/>
    <property type="project" value="TreeGrafter"/>
</dbReference>
<dbReference type="EMBL" id="BEGY01000022">
    <property type="protein sequence ID" value="GAX77117.1"/>
    <property type="molecule type" value="Genomic_DNA"/>
</dbReference>
<dbReference type="AlphaFoldDB" id="A0A250X211"/>
<feature type="region of interest" description="Disordered" evidence="8">
    <location>
        <begin position="769"/>
        <end position="792"/>
    </location>
</feature>
<feature type="compositionally biased region" description="Basic and acidic residues" evidence="8">
    <location>
        <begin position="372"/>
        <end position="381"/>
    </location>
</feature>
<dbReference type="Gene3D" id="3.30.40.10">
    <property type="entry name" value="Zinc/RING finger domain, C3HC4 (zinc finger)"/>
    <property type="match status" value="1"/>
</dbReference>
<reference evidence="10 11" key="1">
    <citation type="submission" date="2017-08" db="EMBL/GenBank/DDBJ databases">
        <title>Acidophilic green algal genome provides insights into adaptation to an acidic environment.</title>
        <authorList>
            <person name="Hirooka S."/>
            <person name="Hirose Y."/>
            <person name="Kanesaki Y."/>
            <person name="Higuchi S."/>
            <person name="Fujiwara T."/>
            <person name="Onuma R."/>
            <person name="Era A."/>
            <person name="Ohbayashi R."/>
            <person name="Uzuka A."/>
            <person name="Nozaki H."/>
            <person name="Yoshikawa H."/>
            <person name="Miyagishima S.Y."/>
        </authorList>
    </citation>
    <scope>NUCLEOTIDE SEQUENCE [LARGE SCALE GENOMIC DNA]</scope>
    <source>
        <strain evidence="10 11">NIES-2499</strain>
    </source>
</reference>
<dbReference type="InterPro" id="IPR001680">
    <property type="entry name" value="WD40_rpt"/>
</dbReference>
<dbReference type="SMART" id="SM00320">
    <property type="entry name" value="WD40"/>
    <property type="match status" value="6"/>
</dbReference>
<sequence length="1146" mass="122403">MSALADSSACCGGSEDDSKSSLLPIGVSPRDLQCPICVETIQDAFVTSCGHSFCYACLITHLQNRNSCPSCGTYVTHDLIYPNFLLNKILSQAAAASGTSASSRLPSSATRLAEIVRRTLDSEPSKVRLEDLDAVIATLQDRRVEVSSQQRVSMLLLLQAFLKHAKLCKEKQVQQLQSHLLLLDQDLKTVVHMQQQQQQRAQPPHKHLSTHQGHLSLPAVSSPAAPHLPSVGNSSPSKTHTLAGSSQGNVILVQRQATAEATAAAAAAAAVAAAGADCRTVHVHRILESGALSTVSIQDIGGLQNSNQALIESMKPDVGSEAVMSAKNGHVVTAQASHLVAPLLQAWDPMQNHMKPSCLDAHSTEPSPAYIETDHTRDVGSQRRGTTASSLMEQPCQVSKLWTSSSASDDDEAGGRIRSKKSLLHKSQNGQHHLAGSRSNVDKHHNGGKAGTRMGEIKGDESALKRCVDKSVIPKNGKELQPGLYLSSEEHCFFGGQQDDSLVMGMPPSGQSMVNNYYSNIIDEGNIKGSISMQQRNGSKQQVSALSQVNGINGMESMKHTTHASASGDLHPSCDLLKQHGVLLQEPLQAGGASTQAEVRWHGGVSSVGTAATSSSLIGDENDISAPVAHKRQRLCVEQLTAEPSRDGFVARKRLSLTSPQLHLIQSDGNSVELADSCYAAFSNNKQMTSVSETYSLSNKQMSCIAEVQRPSQSAAASGGAGAARGSILSSIEFDMEERNFAVAGVSARISIYDYNAVLAACQHHSSQLGEGSSDQHRMSAHHNQASSGAPNTTAAGLLAEIHTRSKLTCLSYSAQHKESLIAGDYDGVVTLWDTSTQQSINEFDGHDRRIWSTDFCTNHAGDTSAFASGSDDGTVKVWSIKSDKCTAVLNIKANVCSVRWNPWDEHQVAVGCAAHTLLIYDLRNNKQALATLKGHKKAVSYVRFLSRCEVVSASIDNSLKVWNTQWLHTSCTKDLPQILGHCSMPNTAHDAVDCNALAVDPKHSVEGPGTACVRTFTGHVNERNFVGLSTCGDMIACGSESNEVHLYHKAVAGSLGSYSFSASTLPPALPAGISTQLGHSSSYIQHESSLSNRLLSLNNGVALKLRTPSQSHCFITALCWRLSSQTLVAANSHGQLRILGMSKLD</sequence>
<keyword evidence="3" id="KW-0677">Repeat</keyword>
<dbReference type="PANTHER" id="PTHR44080">
    <property type="entry name" value="E3 UBIQUITIN-PROTEIN LIGASE COP1"/>
    <property type="match status" value="1"/>
</dbReference>
<dbReference type="Pfam" id="PF00400">
    <property type="entry name" value="WD40"/>
    <property type="match status" value="2"/>
</dbReference>
<keyword evidence="4 6" id="KW-0863">Zinc-finger</keyword>
<dbReference type="PROSITE" id="PS00518">
    <property type="entry name" value="ZF_RING_1"/>
    <property type="match status" value="1"/>
</dbReference>
<dbReference type="CDD" id="cd16504">
    <property type="entry name" value="RING-HC_COP1"/>
    <property type="match status" value="1"/>
</dbReference>
<dbReference type="InterPro" id="IPR017907">
    <property type="entry name" value="Znf_RING_CS"/>
</dbReference>
<proteinExistence type="predicted"/>
<dbReference type="GO" id="GO:0008270">
    <property type="term" value="F:zinc ion binding"/>
    <property type="evidence" value="ECO:0007669"/>
    <property type="project" value="UniProtKB-KW"/>
</dbReference>
<evidence type="ECO:0000313" key="10">
    <source>
        <dbReference type="EMBL" id="GAX77117.1"/>
    </source>
</evidence>
<evidence type="ECO:0000313" key="11">
    <source>
        <dbReference type="Proteomes" id="UP000232323"/>
    </source>
</evidence>
<dbReference type="OrthoDB" id="273771at2759"/>
<dbReference type="InterPro" id="IPR015943">
    <property type="entry name" value="WD40/YVTN_repeat-like_dom_sf"/>
</dbReference>
<name>A0A250X211_9CHLO</name>
<evidence type="ECO:0000256" key="2">
    <source>
        <dbReference type="ARBA" id="ARBA00022723"/>
    </source>
</evidence>
<dbReference type="InterPro" id="IPR042755">
    <property type="entry name" value="COP1"/>
</dbReference>
<feature type="repeat" description="WD" evidence="7">
    <location>
        <begin position="821"/>
        <end position="843"/>
    </location>
</feature>
<evidence type="ECO:0000256" key="7">
    <source>
        <dbReference type="PROSITE-ProRule" id="PRU00221"/>
    </source>
</evidence>
<dbReference type="SMART" id="SM00184">
    <property type="entry name" value="RING"/>
    <property type="match status" value="1"/>
</dbReference>
<dbReference type="InterPro" id="IPR013083">
    <property type="entry name" value="Znf_RING/FYVE/PHD"/>
</dbReference>
<dbReference type="InterPro" id="IPR020472">
    <property type="entry name" value="WD40_PAC1"/>
</dbReference>
<feature type="compositionally biased region" description="Polar residues" evidence="8">
    <location>
        <begin position="383"/>
        <end position="403"/>
    </location>
</feature>
<feature type="region of interest" description="Disordered" evidence="8">
    <location>
        <begin position="357"/>
        <end position="461"/>
    </location>
</feature>
<feature type="domain" description="RING-type" evidence="9">
    <location>
        <begin position="34"/>
        <end position="71"/>
    </location>
</feature>
<gene>
    <name evidence="10" type="ORF">CEUSTIGMA_g4563.t1</name>
</gene>
<dbReference type="PROSITE" id="PS50294">
    <property type="entry name" value="WD_REPEATS_REGION"/>
    <property type="match status" value="1"/>
</dbReference>
<dbReference type="SUPFAM" id="SSF50978">
    <property type="entry name" value="WD40 repeat-like"/>
    <property type="match status" value="1"/>
</dbReference>
<dbReference type="PROSITE" id="PS50082">
    <property type="entry name" value="WD_REPEATS_2"/>
    <property type="match status" value="3"/>
</dbReference>
<keyword evidence="11" id="KW-1185">Reference proteome</keyword>
<keyword evidence="2" id="KW-0479">Metal-binding</keyword>
<dbReference type="GO" id="GO:0061630">
    <property type="term" value="F:ubiquitin protein ligase activity"/>
    <property type="evidence" value="ECO:0007669"/>
    <property type="project" value="InterPro"/>
</dbReference>
<keyword evidence="1 7" id="KW-0853">WD repeat</keyword>
<dbReference type="STRING" id="1157962.A0A250X211"/>
<organism evidence="10 11">
    <name type="scientific">Chlamydomonas eustigma</name>
    <dbReference type="NCBI Taxonomy" id="1157962"/>
    <lineage>
        <taxon>Eukaryota</taxon>
        <taxon>Viridiplantae</taxon>
        <taxon>Chlorophyta</taxon>
        <taxon>core chlorophytes</taxon>
        <taxon>Chlorophyceae</taxon>
        <taxon>CS clade</taxon>
        <taxon>Chlamydomonadales</taxon>
        <taxon>Chlamydomonadaceae</taxon>
        <taxon>Chlamydomonas</taxon>
    </lineage>
</organism>
<dbReference type="SUPFAM" id="SSF57850">
    <property type="entry name" value="RING/U-box"/>
    <property type="match status" value="1"/>
</dbReference>
<comment type="caution">
    <text evidence="10">The sequence shown here is derived from an EMBL/GenBank/DDBJ whole genome shotgun (WGS) entry which is preliminary data.</text>
</comment>
<evidence type="ECO:0000256" key="5">
    <source>
        <dbReference type="ARBA" id="ARBA00022833"/>
    </source>
</evidence>
<dbReference type="Gene3D" id="2.130.10.10">
    <property type="entry name" value="YVTN repeat-like/Quinoprotein amine dehydrogenase"/>
    <property type="match status" value="1"/>
</dbReference>
<evidence type="ECO:0000256" key="3">
    <source>
        <dbReference type="ARBA" id="ARBA00022737"/>
    </source>
</evidence>
<feature type="compositionally biased region" description="Polar residues" evidence="8">
    <location>
        <begin position="782"/>
        <end position="792"/>
    </location>
</feature>
<keyword evidence="5" id="KW-0862">Zinc</keyword>
<accession>A0A250X211</accession>
<feature type="compositionally biased region" description="Polar residues" evidence="8">
    <location>
        <begin position="231"/>
        <end position="243"/>
    </location>
</feature>
<evidence type="ECO:0000256" key="1">
    <source>
        <dbReference type="ARBA" id="ARBA00022574"/>
    </source>
</evidence>
<dbReference type="PANTHER" id="PTHR44080:SF1">
    <property type="entry name" value="E3 UBIQUITIN-PROTEIN LIGASE COP1"/>
    <property type="match status" value="1"/>
</dbReference>